<reference evidence="1" key="1">
    <citation type="submission" date="2023-04" db="EMBL/GenBank/DDBJ databases">
        <title>Draft Genome sequencing of Naganishia species isolated from polar environments using Oxford Nanopore Technology.</title>
        <authorList>
            <person name="Leo P."/>
            <person name="Venkateswaran K."/>
        </authorList>
    </citation>
    <scope>NUCLEOTIDE SEQUENCE</scope>
    <source>
        <strain evidence="1">MNA-CCFEE 5261</strain>
    </source>
</reference>
<name>A0ACC2V1M7_9TREE</name>
<sequence>FFKVDRTLPMPSENGIGYSTEDVILKISEQITDTGKVCSEVKRIAVQVSKIGLRQQVDLLHSCSEEVGGSEGIHDVVVSKSYYD</sequence>
<protein>
    <submittedName>
        <fullName evidence="1">Uncharacterized protein</fullName>
    </submittedName>
</protein>
<comment type="caution">
    <text evidence="1">The sequence shown here is derived from an EMBL/GenBank/DDBJ whole genome shotgun (WGS) entry which is preliminary data.</text>
</comment>
<evidence type="ECO:0000313" key="2">
    <source>
        <dbReference type="Proteomes" id="UP001241377"/>
    </source>
</evidence>
<evidence type="ECO:0000313" key="1">
    <source>
        <dbReference type="EMBL" id="KAJ9093249.1"/>
    </source>
</evidence>
<accession>A0ACC2V1M7</accession>
<keyword evidence="2" id="KW-1185">Reference proteome</keyword>
<organism evidence="1 2">
    <name type="scientific">Naganishia cerealis</name>
    <dbReference type="NCBI Taxonomy" id="610337"/>
    <lineage>
        <taxon>Eukaryota</taxon>
        <taxon>Fungi</taxon>
        <taxon>Dikarya</taxon>
        <taxon>Basidiomycota</taxon>
        <taxon>Agaricomycotina</taxon>
        <taxon>Tremellomycetes</taxon>
        <taxon>Filobasidiales</taxon>
        <taxon>Filobasidiaceae</taxon>
        <taxon>Naganishia</taxon>
    </lineage>
</organism>
<dbReference type="EMBL" id="JASBWR010000126">
    <property type="protein sequence ID" value="KAJ9093249.1"/>
    <property type="molecule type" value="Genomic_DNA"/>
</dbReference>
<feature type="non-terminal residue" evidence="1">
    <location>
        <position position="1"/>
    </location>
</feature>
<proteinExistence type="predicted"/>
<dbReference type="Proteomes" id="UP001241377">
    <property type="component" value="Unassembled WGS sequence"/>
</dbReference>
<gene>
    <name evidence="1" type="ORF">QFC19_008456</name>
</gene>